<proteinExistence type="predicted"/>
<dbReference type="RefSeq" id="WP_236080619.1">
    <property type="nucleotide sequence ID" value="NZ_CP173139.1"/>
</dbReference>
<sequence>MLPKTGGWGMQVFDTQSRVMFDSNRDIVRYLGGAQVWNKYAYNPNWPGGLALQTWYLPFPYGTEAYFQVSHFNVSAFITAEAPRIGFLENSMSLIFVSSVVGSETNQQFNWPLIAVA</sequence>
<evidence type="ECO:0000313" key="1">
    <source>
        <dbReference type="EMBL" id="ACD38786.1"/>
    </source>
</evidence>
<dbReference type="EMBL" id="EU595742">
    <property type="protein sequence ID" value="ACD38859.1"/>
    <property type="molecule type" value="Genomic_DNA"/>
</dbReference>
<reference evidence="1" key="1">
    <citation type="journal article" date="2008" name="Genomics">
        <title>Large-insert genome analysis technology detects structural variation in Pseudomonas aeruginosa clinical strains from cystic fibrosis patients.</title>
        <authorList>
            <person name="Hayden H.S."/>
            <person name="Gillett W."/>
            <person name="Saenphimmachak C."/>
            <person name="Lim R."/>
            <person name="Zhou Y."/>
            <person name="Jacobs M.A."/>
            <person name="Chang J."/>
            <person name="Rohmer L."/>
            <person name="D'Argenio D.A."/>
            <person name="Palmieri A."/>
            <person name="Levy R."/>
            <person name="Haugen E."/>
            <person name="Wong G.K."/>
            <person name="Brittnacher M.J."/>
            <person name="Burns J.L."/>
            <person name="Miller S.I."/>
            <person name="Olson M.V."/>
            <person name="Kaul R."/>
        </authorList>
    </citation>
    <scope>NUCLEOTIDE SEQUENCE</scope>
    <source>
        <strain evidence="1">PACS10223</strain>
        <strain evidence="2">PACS458</strain>
    </source>
</reference>
<gene>
    <name evidence="1" type="ORF">PACL_0538</name>
    <name evidence="2" type="ORF">PACL_0601</name>
</gene>
<name>B3G1C9_PSEAI</name>
<protein>
    <submittedName>
        <fullName evidence="1">Uncharacterized protein</fullName>
    </submittedName>
</protein>
<accession>B3G1C9</accession>
<dbReference type="AlphaFoldDB" id="B3G1C9"/>
<evidence type="ECO:0000313" key="2">
    <source>
        <dbReference type="EMBL" id="ACD38859.1"/>
    </source>
</evidence>
<organism evidence="1">
    <name type="scientific">Pseudomonas aeruginosa</name>
    <dbReference type="NCBI Taxonomy" id="287"/>
    <lineage>
        <taxon>Bacteria</taxon>
        <taxon>Pseudomonadati</taxon>
        <taxon>Pseudomonadota</taxon>
        <taxon>Gammaproteobacteria</taxon>
        <taxon>Pseudomonadales</taxon>
        <taxon>Pseudomonadaceae</taxon>
        <taxon>Pseudomonas</taxon>
    </lineage>
</organism>
<dbReference type="EMBL" id="EU595740">
    <property type="protein sequence ID" value="ACD38786.1"/>
    <property type="molecule type" value="Genomic_DNA"/>
</dbReference>